<proteinExistence type="predicted"/>
<feature type="region of interest" description="Disordered" evidence="1">
    <location>
        <begin position="1"/>
        <end position="25"/>
    </location>
</feature>
<evidence type="ECO:0000313" key="3">
    <source>
        <dbReference type="Proteomes" id="UP001283361"/>
    </source>
</evidence>
<keyword evidence="3" id="KW-1185">Reference proteome</keyword>
<dbReference type="AlphaFoldDB" id="A0AAE0ZSU9"/>
<dbReference type="Proteomes" id="UP001283361">
    <property type="component" value="Unassembled WGS sequence"/>
</dbReference>
<comment type="caution">
    <text evidence="2">The sequence shown here is derived from an EMBL/GenBank/DDBJ whole genome shotgun (WGS) entry which is preliminary data.</text>
</comment>
<evidence type="ECO:0000313" key="2">
    <source>
        <dbReference type="EMBL" id="KAK3774411.1"/>
    </source>
</evidence>
<protein>
    <submittedName>
        <fullName evidence="2">Uncharacterized protein</fullName>
    </submittedName>
</protein>
<feature type="region of interest" description="Disordered" evidence="1">
    <location>
        <begin position="261"/>
        <end position="286"/>
    </location>
</feature>
<sequence>MKPAKQATLPSLKHDRREDPPAKAEQGFLPGRALAFAPRYAEQSFCFKSRQLFIPRWLHHLCKEESLAGASFGGFRDEKRQKLSPLRGDASFEGGATFPPDCNTPAAQECCQTVGLTLSEAVALPPGAWFCLEKRASPPQKSTIGGFCASPSPFLRGQPLKFQSCVETSKPWGGFHTFEETLGKEIRGERGFFPPGRALPVVKRTGAVGTCWHPSFEGILLRRKGVDPTKVSDTVQPPKATLPMRSEVFFEHLGAFRAKHGHEGCSKSSREDPPVPSPPRMPTGADRTCSFWSGRLDRLSEGYPGLKRYLCSRPDSPLAQSHTIT</sequence>
<name>A0AAE0ZSU9_9GAST</name>
<gene>
    <name evidence="2" type="ORF">RRG08_003303</name>
</gene>
<feature type="compositionally biased region" description="Basic and acidic residues" evidence="1">
    <location>
        <begin position="261"/>
        <end position="273"/>
    </location>
</feature>
<reference evidence="2" key="1">
    <citation type="journal article" date="2023" name="G3 (Bethesda)">
        <title>A reference genome for the long-term kleptoplast-retaining sea slug Elysia crispata morphotype clarki.</title>
        <authorList>
            <person name="Eastman K.E."/>
            <person name="Pendleton A.L."/>
            <person name="Shaikh M.A."/>
            <person name="Suttiyut T."/>
            <person name="Ogas R."/>
            <person name="Tomko P."/>
            <person name="Gavelis G."/>
            <person name="Widhalm J.R."/>
            <person name="Wisecaver J.H."/>
        </authorList>
    </citation>
    <scope>NUCLEOTIDE SEQUENCE</scope>
    <source>
        <strain evidence="2">ECLA1</strain>
    </source>
</reference>
<accession>A0AAE0ZSU9</accession>
<organism evidence="2 3">
    <name type="scientific">Elysia crispata</name>
    <name type="common">lettuce slug</name>
    <dbReference type="NCBI Taxonomy" id="231223"/>
    <lineage>
        <taxon>Eukaryota</taxon>
        <taxon>Metazoa</taxon>
        <taxon>Spiralia</taxon>
        <taxon>Lophotrochozoa</taxon>
        <taxon>Mollusca</taxon>
        <taxon>Gastropoda</taxon>
        <taxon>Heterobranchia</taxon>
        <taxon>Euthyneura</taxon>
        <taxon>Panpulmonata</taxon>
        <taxon>Sacoglossa</taxon>
        <taxon>Placobranchoidea</taxon>
        <taxon>Plakobranchidae</taxon>
        <taxon>Elysia</taxon>
    </lineage>
</organism>
<dbReference type="EMBL" id="JAWDGP010003417">
    <property type="protein sequence ID" value="KAK3774411.1"/>
    <property type="molecule type" value="Genomic_DNA"/>
</dbReference>
<feature type="compositionally biased region" description="Basic and acidic residues" evidence="1">
    <location>
        <begin position="12"/>
        <end position="22"/>
    </location>
</feature>
<evidence type="ECO:0000256" key="1">
    <source>
        <dbReference type="SAM" id="MobiDB-lite"/>
    </source>
</evidence>